<organism evidence="1 2">
    <name type="scientific">Steinernema carpocapsae</name>
    <name type="common">Entomopathogenic nematode</name>
    <dbReference type="NCBI Taxonomy" id="34508"/>
    <lineage>
        <taxon>Eukaryota</taxon>
        <taxon>Metazoa</taxon>
        <taxon>Ecdysozoa</taxon>
        <taxon>Nematoda</taxon>
        <taxon>Chromadorea</taxon>
        <taxon>Rhabditida</taxon>
        <taxon>Tylenchina</taxon>
        <taxon>Panagrolaimomorpha</taxon>
        <taxon>Strongyloidoidea</taxon>
        <taxon>Steinernematidae</taxon>
        <taxon>Steinernema</taxon>
    </lineage>
</organism>
<evidence type="ECO:0000313" key="1">
    <source>
        <dbReference type="EMBL" id="TKR82955.1"/>
    </source>
</evidence>
<name>A0A4V6A3G3_STECR</name>
<dbReference type="Proteomes" id="UP000298663">
    <property type="component" value="Unassembled WGS sequence"/>
</dbReference>
<comment type="caution">
    <text evidence="1">The sequence shown here is derived from an EMBL/GenBank/DDBJ whole genome shotgun (WGS) entry which is preliminary data.</text>
</comment>
<dbReference type="EMBL" id="AZBU02000004">
    <property type="protein sequence ID" value="TKR82955.1"/>
    <property type="molecule type" value="Genomic_DNA"/>
</dbReference>
<proteinExistence type="predicted"/>
<keyword evidence="2" id="KW-1185">Reference proteome</keyword>
<accession>A0A4V6A3G3</accession>
<gene>
    <name evidence="1" type="ORF">L596_016622</name>
</gene>
<protein>
    <submittedName>
        <fullName evidence="1">Uncharacterized protein</fullName>
    </submittedName>
</protein>
<reference evidence="1 2" key="1">
    <citation type="journal article" date="2015" name="Genome Biol.">
        <title>Comparative genomics of Steinernema reveals deeply conserved gene regulatory networks.</title>
        <authorList>
            <person name="Dillman A.R."/>
            <person name="Macchietto M."/>
            <person name="Porter C.F."/>
            <person name="Rogers A."/>
            <person name="Williams B."/>
            <person name="Antoshechkin I."/>
            <person name="Lee M.M."/>
            <person name="Goodwin Z."/>
            <person name="Lu X."/>
            <person name="Lewis E.E."/>
            <person name="Goodrich-Blair H."/>
            <person name="Stock S.P."/>
            <person name="Adams B.J."/>
            <person name="Sternberg P.W."/>
            <person name="Mortazavi A."/>
        </authorList>
    </citation>
    <scope>NUCLEOTIDE SEQUENCE [LARGE SCALE GENOMIC DNA]</scope>
    <source>
        <strain evidence="1 2">ALL</strain>
    </source>
</reference>
<sequence length="165" mass="19101">MSCRAGERSFGSSLSSVSPKNECLIGKNMGVQETRLPDDLTELKQLCSQGSTSDWTIKRFIFQIAFEFHIPYSLENGILRCLCYETKNPGITEFMCDSKAGFRSICLYLWDLTLYLRFSNGTLYPMKESIADHPRYGYDRFLMVPTQKEEVFRFHFALDKDVKNQ</sequence>
<evidence type="ECO:0000313" key="2">
    <source>
        <dbReference type="Proteomes" id="UP000298663"/>
    </source>
</evidence>
<reference evidence="1 2" key="2">
    <citation type="journal article" date="2019" name="G3 (Bethesda)">
        <title>Hybrid Assembly of the Genome of the Entomopathogenic Nematode Steinernema carpocapsae Identifies the X-Chromosome.</title>
        <authorList>
            <person name="Serra L."/>
            <person name="Macchietto M."/>
            <person name="Macias-Munoz A."/>
            <person name="McGill C.J."/>
            <person name="Rodriguez I.M."/>
            <person name="Rodriguez B."/>
            <person name="Murad R."/>
            <person name="Mortazavi A."/>
        </authorList>
    </citation>
    <scope>NUCLEOTIDE SEQUENCE [LARGE SCALE GENOMIC DNA]</scope>
    <source>
        <strain evidence="1 2">ALL</strain>
    </source>
</reference>
<dbReference type="AlphaFoldDB" id="A0A4V6A3G3"/>